<reference evidence="15 16" key="1">
    <citation type="submission" date="2016-02" db="EMBL/GenBank/DDBJ databases">
        <title>Complete genome sequence and transcriptome regulation of the pentose utilising yeast Sugiyamaella lignohabitans.</title>
        <authorList>
            <person name="Bellasio M."/>
            <person name="Peymann A."/>
            <person name="Valli M."/>
            <person name="Sipitzky M."/>
            <person name="Graf A."/>
            <person name="Sauer M."/>
            <person name="Marx H."/>
            <person name="Mattanovich D."/>
        </authorList>
    </citation>
    <scope>NUCLEOTIDE SEQUENCE [LARGE SCALE GENOMIC DNA]</scope>
    <source>
        <strain evidence="15 16">CBS 10342</strain>
    </source>
</reference>
<name>A0A167BZV4_9ASCO</name>
<evidence type="ECO:0000313" key="15">
    <source>
        <dbReference type="EMBL" id="ANB11035.1"/>
    </source>
</evidence>
<dbReference type="SUPFAM" id="SSF52374">
    <property type="entry name" value="Nucleotidylyl transferase"/>
    <property type="match status" value="1"/>
</dbReference>
<dbReference type="EC" id="6.1.1.4" evidence="2"/>
<evidence type="ECO:0000256" key="3">
    <source>
        <dbReference type="ARBA" id="ARBA00022598"/>
    </source>
</evidence>
<evidence type="ECO:0000256" key="10">
    <source>
        <dbReference type="RuleBase" id="RU363035"/>
    </source>
</evidence>
<dbReference type="InterPro" id="IPR013155">
    <property type="entry name" value="M/V/L/I-tRNA-synth_anticd-bd"/>
</dbReference>
<dbReference type="GO" id="GO:0004823">
    <property type="term" value="F:leucine-tRNA ligase activity"/>
    <property type="evidence" value="ECO:0007669"/>
    <property type="project" value="UniProtKB-EC"/>
</dbReference>
<keyword evidence="7 10" id="KW-0030">Aminoacyl-tRNA synthetase</keyword>
<dbReference type="GO" id="GO:0032543">
    <property type="term" value="P:mitochondrial translation"/>
    <property type="evidence" value="ECO:0007669"/>
    <property type="project" value="TreeGrafter"/>
</dbReference>
<dbReference type="InterPro" id="IPR025709">
    <property type="entry name" value="Leu_tRNA-synth_edit"/>
</dbReference>
<proteinExistence type="inferred from homology"/>
<evidence type="ECO:0000256" key="7">
    <source>
        <dbReference type="ARBA" id="ARBA00023146"/>
    </source>
</evidence>
<keyword evidence="6 10" id="KW-0648">Protein biosynthesis</keyword>
<dbReference type="EMBL" id="CP014500">
    <property type="protein sequence ID" value="ANB11035.1"/>
    <property type="molecule type" value="Genomic_DNA"/>
</dbReference>
<dbReference type="Pfam" id="PF00133">
    <property type="entry name" value="tRNA-synt_1"/>
    <property type="match status" value="1"/>
</dbReference>
<dbReference type="Pfam" id="PF09334">
    <property type="entry name" value="tRNA-synt_1g"/>
    <property type="match status" value="1"/>
</dbReference>
<dbReference type="NCBIfam" id="TIGR00396">
    <property type="entry name" value="leuS_bact"/>
    <property type="match status" value="1"/>
</dbReference>
<dbReference type="SUPFAM" id="SSF47323">
    <property type="entry name" value="Anticodon-binding domain of a subclass of class I aminoacyl-tRNA synthetases"/>
    <property type="match status" value="1"/>
</dbReference>
<dbReference type="GO" id="GO:0006429">
    <property type="term" value="P:leucyl-tRNA aminoacylation"/>
    <property type="evidence" value="ECO:0007669"/>
    <property type="project" value="InterPro"/>
</dbReference>
<dbReference type="Gene3D" id="1.10.730.10">
    <property type="entry name" value="Isoleucyl-tRNA Synthetase, Domain 1"/>
    <property type="match status" value="2"/>
</dbReference>
<evidence type="ECO:0000256" key="1">
    <source>
        <dbReference type="ARBA" id="ARBA00005594"/>
    </source>
</evidence>
<feature type="domain" description="Methionyl/Valyl/Leucyl/Isoleucyl-tRNA synthetase anticodon-binding" evidence="12">
    <location>
        <begin position="737"/>
        <end position="836"/>
    </location>
</feature>
<dbReference type="GO" id="GO:0002161">
    <property type="term" value="F:aminoacyl-tRNA deacylase activity"/>
    <property type="evidence" value="ECO:0007669"/>
    <property type="project" value="InterPro"/>
</dbReference>
<dbReference type="PRINTS" id="PR00985">
    <property type="entry name" value="TRNASYNTHLEU"/>
</dbReference>
<dbReference type="PANTHER" id="PTHR43740">
    <property type="entry name" value="LEUCYL-TRNA SYNTHETASE"/>
    <property type="match status" value="1"/>
</dbReference>
<dbReference type="PANTHER" id="PTHR43740:SF2">
    <property type="entry name" value="LEUCINE--TRNA LIGASE, MITOCHONDRIAL"/>
    <property type="match status" value="1"/>
</dbReference>
<accession>A0A167BZV4</accession>
<keyword evidence="5 10" id="KW-0067">ATP-binding</keyword>
<evidence type="ECO:0000256" key="2">
    <source>
        <dbReference type="ARBA" id="ARBA00013164"/>
    </source>
</evidence>
<dbReference type="PROSITE" id="PS00178">
    <property type="entry name" value="AA_TRNA_LIGASE_I"/>
    <property type="match status" value="1"/>
</dbReference>
<dbReference type="GO" id="GO:0005739">
    <property type="term" value="C:mitochondrion"/>
    <property type="evidence" value="ECO:0007669"/>
    <property type="project" value="TreeGrafter"/>
</dbReference>
<feature type="domain" description="Methionyl/Leucyl tRNA synthetase" evidence="13">
    <location>
        <begin position="63"/>
        <end position="199"/>
    </location>
</feature>
<comment type="similarity">
    <text evidence="1 10">Belongs to the class-I aminoacyl-tRNA synthetase family.</text>
</comment>
<comment type="catalytic activity">
    <reaction evidence="9">
        <text>tRNA(Leu) + L-leucine + ATP = L-leucyl-tRNA(Leu) + AMP + diphosphate</text>
        <dbReference type="Rhea" id="RHEA:11688"/>
        <dbReference type="Rhea" id="RHEA-COMP:9613"/>
        <dbReference type="Rhea" id="RHEA-COMP:9622"/>
        <dbReference type="ChEBI" id="CHEBI:30616"/>
        <dbReference type="ChEBI" id="CHEBI:33019"/>
        <dbReference type="ChEBI" id="CHEBI:57427"/>
        <dbReference type="ChEBI" id="CHEBI:78442"/>
        <dbReference type="ChEBI" id="CHEBI:78494"/>
        <dbReference type="ChEBI" id="CHEBI:456215"/>
        <dbReference type="EC" id="6.1.1.4"/>
    </reaction>
</comment>
<protein>
    <recommendedName>
        <fullName evidence="2">leucine--tRNA ligase</fullName>
        <ecNumber evidence="2">6.1.1.4</ecNumber>
    </recommendedName>
    <alternativeName>
        <fullName evidence="8">Leucyl-tRNA synthetase</fullName>
    </alternativeName>
</protein>
<dbReference type="InterPro" id="IPR015413">
    <property type="entry name" value="Methionyl/Leucyl_tRNA_Synth"/>
</dbReference>
<dbReference type="InterPro" id="IPR014729">
    <property type="entry name" value="Rossmann-like_a/b/a_fold"/>
</dbReference>
<dbReference type="GO" id="GO:0005524">
    <property type="term" value="F:ATP binding"/>
    <property type="evidence" value="ECO:0007669"/>
    <property type="project" value="UniProtKB-KW"/>
</dbReference>
<dbReference type="AlphaFoldDB" id="A0A167BZV4"/>
<dbReference type="InterPro" id="IPR009008">
    <property type="entry name" value="Val/Leu/Ile-tRNA-synth_edit"/>
</dbReference>
<evidence type="ECO:0000256" key="6">
    <source>
        <dbReference type="ARBA" id="ARBA00022917"/>
    </source>
</evidence>
<dbReference type="FunFam" id="1.10.730.10:FF:000002">
    <property type="entry name" value="Leucine--tRNA ligase"/>
    <property type="match status" value="1"/>
</dbReference>
<evidence type="ECO:0000256" key="5">
    <source>
        <dbReference type="ARBA" id="ARBA00022840"/>
    </source>
</evidence>
<evidence type="ECO:0000259" key="14">
    <source>
        <dbReference type="Pfam" id="PF13603"/>
    </source>
</evidence>
<dbReference type="InterPro" id="IPR002300">
    <property type="entry name" value="aa-tRNA-synth_Ia"/>
</dbReference>
<organism evidence="15 16">
    <name type="scientific">Sugiyamaella lignohabitans</name>
    <dbReference type="NCBI Taxonomy" id="796027"/>
    <lineage>
        <taxon>Eukaryota</taxon>
        <taxon>Fungi</taxon>
        <taxon>Dikarya</taxon>
        <taxon>Ascomycota</taxon>
        <taxon>Saccharomycotina</taxon>
        <taxon>Dipodascomycetes</taxon>
        <taxon>Dipodascales</taxon>
        <taxon>Trichomonascaceae</taxon>
        <taxon>Sugiyamaella</taxon>
    </lineage>
</organism>
<keyword evidence="16" id="KW-1185">Reference proteome</keyword>
<dbReference type="OrthoDB" id="15954at2759"/>
<evidence type="ECO:0000256" key="4">
    <source>
        <dbReference type="ARBA" id="ARBA00022741"/>
    </source>
</evidence>
<evidence type="ECO:0000259" key="13">
    <source>
        <dbReference type="Pfam" id="PF09334"/>
    </source>
</evidence>
<evidence type="ECO:0000256" key="8">
    <source>
        <dbReference type="ARBA" id="ARBA00030520"/>
    </source>
</evidence>
<evidence type="ECO:0000256" key="9">
    <source>
        <dbReference type="ARBA" id="ARBA00047469"/>
    </source>
</evidence>
<dbReference type="RefSeq" id="XP_018733512.1">
    <property type="nucleotide sequence ID" value="XM_018880864.1"/>
</dbReference>
<evidence type="ECO:0000313" key="16">
    <source>
        <dbReference type="Proteomes" id="UP000189580"/>
    </source>
</evidence>
<dbReference type="KEGG" id="slb:AWJ20_3831"/>
<evidence type="ECO:0000259" key="11">
    <source>
        <dbReference type="Pfam" id="PF00133"/>
    </source>
</evidence>
<dbReference type="Pfam" id="PF13603">
    <property type="entry name" value="tRNA-synt_1_2"/>
    <property type="match status" value="1"/>
</dbReference>
<sequence length="901" mass="100381">MFRVIQQYPRLVPGCALNYGARFYSESAGLLSTQLDEKWKKIWKSHPPRADAATSDTSKGKYFVLSMFPYPSGILHIGHLRVYTISDVLARYRRLSGYDVIHPMGWDAFGLPAENAAIERNVDPAVWTYSNIEKMRAQMDIMLADLDWDKEVITCSPEYYKFTQKLFIMLYESGYAYRKEAVVNWDPIEKTVLANEQVDNEGRSWRSGAIVEKKKLEQWFLAITKLAPQLLDDLKVLDKWPKKVKTMQRNWIGKSEGAEIQFLFNPSSENGLISKLGLDRVSAFTTRPDTLFGVDYVALSLNHPVSEWYSKQHPQLAKFLEEAKNLPEDSKAGFKIPGLFLSNPLTPDTYDIPVFVAPYVIGDYGHGAVMGCPGHDLRDNAFWAENNPGVEPSVVVRPASDTVAPGEIFAGKDGILNEKSGQFAGLTSKEGGSAIIDYVSKLNGLASKTTQLKLRDWLISRQRFWGAPIPMIHCETDCGIVPVPEEDLPVLLPDGLGAPLSTSEEFTKTTCPKCGGPAHRDTDTMDTFMDSSWYFFRYTDPKNPNQLFDYEKASTLMPVDLYIGGVEHAILHLLYSRFISKFLAETGAWSGGDLNGEPIKRLVTQGMVHGRTLIDGETGRFLKPEEVDESNPQVGPIIKSTGKVAEISSEKMSKSKFNGADPVKCITSHGADATRAHILFQAPVSDVLNWEEQRIVGIERWLARVQSAVDSTIEKGLDTTSELDVSKLSAEDVKLWNEVQKKIEQITAALHEDLSMNTLISDYMKLTRTILNGLESPTTSPAVLYKSTKTLLQLISPVTPANAEEGWEKLLKADGKEWTTIFNQRWPQPSPIEVTIKASGKHRIIINGKSVFELEITDTSISDDELIALIRSNGGDEHLAGKTIKRVIRPDGKPAVSLIAA</sequence>
<dbReference type="Gene3D" id="3.40.50.620">
    <property type="entry name" value="HUPs"/>
    <property type="match status" value="2"/>
</dbReference>
<dbReference type="InterPro" id="IPR009080">
    <property type="entry name" value="tRNAsynth_Ia_anticodon-bd"/>
</dbReference>
<dbReference type="InterPro" id="IPR002302">
    <property type="entry name" value="Leu-tRNA-ligase"/>
</dbReference>
<dbReference type="CDD" id="cd00812">
    <property type="entry name" value="LeuRS_core"/>
    <property type="match status" value="1"/>
</dbReference>
<feature type="domain" description="Aminoacyl-tRNA synthetase class Ia" evidence="11">
    <location>
        <begin position="454"/>
        <end position="581"/>
    </location>
</feature>
<dbReference type="GeneID" id="30035896"/>
<keyword evidence="3 10" id="KW-0436">Ligase</keyword>
<gene>
    <name evidence="15" type="primary">NAM2</name>
    <name evidence="15" type="ORF">AWJ20_3831</name>
</gene>
<evidence type="ECO:0000259" key="12">
    <source>
        <dbReference type="Pfam" id="PF08264"/>
    </source>
</evidence>
<dbReference type="Proteomes" id="UP000189580">
    <property type="component" value="Chromosome c"/>
</dbReference>
<dbReference type="Pfam" id="PF08264">
    <property type="entry name" value="Anticodon_1"/>
    <property type="match status" value="1"/>
</dbReference>
<feature type="domain" description="Leucyl-tRNA synthetase editing" evidence="14">
    <location>
        <begin position="249"/>
        <end position="439"/>
    </location>
</feature>
<keyword evidence="4 10" id="KW-0547">Nucleotide-binding</keyword>
<dbReference type="SUPFAM" id="SSF50677">
    <property type="entry name" value="ValRS/IleRS/LeuRS editing domain"/>
    <property type="match status" value="1"/>
</dbReference>
<dbReference type="InterPro" id="IPR001412">
    <property type="entry name" value="aa-tRNA-synth_I_CS"/>
</dbReference>